<dbReference type="Pfam" id="PF17279">
    <property type="entry name" value="DUF5344"/>
    <property type="match status" value="1"/>
</dbReference>
<evidence type="ECO:0000313" key="1">
    <source>
        <dbReference type="EMBL" id="OEH81102.1"/>
    </source>
</evidence>
<dbReference type="OrthoDB" id="2705520at2"/>
<keyword evidence="2" id="KW-1185">Reference proteome</keyword>
<protein>
    <recommendedName>
        <fullName evidence="3">TIGR04197 family type VII secretion effector</fullName>
    </recommendedName>
</protein>
<dbReference type="InterPro" id="IPR046318">
    <property type="entry name" value="DUF5344"/>
</dbReference>
<dbReference type="InterPro" id="IPR021477">
    <property type="entry name" value="TVIIS_effector_SACOL2603_fam"/>
</dbReference>
<reference evidence="1 2" key="1">
    <citation type="submission" date="2016-09" db="EMBL/GenBank/DDBJ databases">
        <authorList>
            <person name="Capua I."/>
            <person name="De Benedictis P."/>
            <person name="Joannis T."/>
            <person name="Lombin L.H."/>
            <person name="Cattoli G."/>
        </authorList>
    </citation>
    <scope>NUCLEOTIDE SEQUENCE [LARGE SCALE GENOMIC DNA]</scope>
    <source>
        <strain evidence="1 2">LMG 25899</strain>
    </source>
</reference>
<dbReference type="Proteomes" id="UP000095256">
    <property type="component" value="Unassembled WGS sequence"/>
</dbReference>
<dbReference type="AlphaFoldDB" id="A0A1E5KT82"/>
<accession>A0A1E5KT82</accession>
<comment type="caution">
    <text evidence="1">The sequence shown here is derived from an EMBL/GenBank/DDBJ whole genome shotgun (WGS) entry which is preliminary data.</text>
</comment>
<dbReference type="RefSeq" id="WP_069699920.1">
    <property type="nucleotide sequence ID" value="NZ_JAGGMA010000015.1"/>
</dbReference>
<name>A0A1E5KT82_9ENTE</name>
<dbReference type="NCBIfam" id="TIGR04197">
    <property type="entry name" value="T7SS_SACOL2603"/>
    <property type="match status" value="1"/>
</dbReference>
<evidence type="ECO:0008006" key="3">
    <source>
        <dbReference type="Google" id="ProtNLM"/>
    </source>
</evidence>
<proteinExistence type="predicted"/>
<gene>
    <name evidence="1" type="ORF">BCR26_17690</name>
</gene>
<evidence type="ECO:0000313" key="2">
    <source>
        <dbReference type="Proteomes" id="UP000095256"/>
    </source>
</evidence>
<dbReference type="STRING" id="762845.BCR26_17690"/>
<organism evidence="1 2">
    <name type="scientific">Enterococcus rivorum</name>
    <dbReference type="NCBI Taxonomy" id="762845"/>
    <lineage>
        <taxon>Bacteria</taxon>
        <taxon>Bacillati</taxon>
        <taxon>Bacillota</taxon>
        <taxon>Bacilli</taxon>
        <taxon>Lactobacillales</taxon>
        <taxon>Enterococcaceae</taxon>
        <taxon>Enterococcus</taxon>
    </lineage>
</organism>
<sequence>MGKKIKYNPAEFEAAISKFSESATNLSMNISVSISETDIEPYPTFKEIQEAMNQFLSTYKSVVSADVQQMKSIGNSIEEADKRIGGKK</sequence>
<dbReference type="EMBL" id="MIEK01000062">
    <property type="protein sequence ID" value="OEH81102.1"/>
    <property type="molecule type" value="Genomic_DNA"/>
</dbReference>